<reference evidence="1 2" key="1">
    <citation type="submission" date="2020-09" db="EMBL/GenBank/DDBJ databases">
        <authorList>
            <person name="Kim M.K."/>
        </authorList>
    </citation>
    <scope>NUCLEOTIDE SEQUENCE [LARGE SCALE GENOMIC DNA]</scope>
    <source>
        <strain evidence="1 2">BT189</strain>
    </source>
</reference>
<dbReference type="SUPFAM" id="SSF53448">
    <property type="entry name" value="Nucleotide-diphospho-sugar transferases"/>
    <property type="match status" value="1"/>
</dbReference>
<dbReference type="RefSeq" id="WP_190923068.1">
    <property type="nucleotide sequence ID" value="NZ_JACXAC010000002.1"/>
</dbReference>
<name>A0ABR8JV08_9BACT</name>
<dbReference type="EMBL" id="JACXAC010000002">
    <property type="protein sequence ID" value="MBD2721799.1"/>
    <property type="molecule type" value="Genomic_DNA"/>
</dbReference>
<comment type="caution">
    <text evidence="1">The sequence shown here is derived from an EMBL/GenBank/DDBJ whole genome shotgun (WGS) entry which is preliminary data.</text>
</comment>
<evidence type="ECO:0000313" key="1">
    <source>
        <dbReference type="EMBL" id="MBD2721799.1"/>
    </source>
</evidence>
<gene>
    <name evidence="1" type="ORF">IC234_06630</name>
</gene>
<dbReference type="Proteomes" id="UP000606003">
    <property type="component" value="Unassembled WGS sequence"/>
</dbReference>
<sequence length="291" mass="33298">MKPNLILSISDNYNFFHLSRFFKSLYKSGFKGKMCLFVGPNTGAHTISKLQSMGVETISYKPEFPYISNPHPDNFKQLPDPIHIYNFRHFLYYDYILKHENEFGNVLLTDVRDVVFQKEPFDFTIEQALYVAMESREKIIGSCTYNSAWILAGYGQEKLNELAEHIVSCAGTTLGPLPEVKRYLHTLLTAILGLKDAYACADQAVHNALLHAGALKPVRQLYNDNSPILTVGHEHAFKHDAQGYLLDGQGHRANIVHQYDRHPSLMEIIDKQVFSSPLELYYLKTRFKLLP</sequence>
<proteinExistence type="predicted"/>
<protein>
    <submittedName>
        <fullName evidence="1">Uncharacterized protein</fullName>
    </submittedName>
</protein>
<accession>A0ABR8JV08</accession>
<evidence type="ECO:0000313" key="2">
    <source>
        <dbReference type="Proteomes" id="UP000606003"/>
    </source>
</evidence>
<organism evidence="1 2">
    <name type="scientific">Hymenobacter armeniacus</name>
    <dbReference type="NCBI Taxonomy" id="2771358"/>
    <lineage>
        <taxon>Bacteria</taxon>
        <taxon>Pseudomonadati</taxon>
        <taxon>Bacteroidota</taxon>
        <taxon>Cytophagia</taxon>
        <taxon>Cytophagales</taxon>
        <taxon>Hymenobacteraceae</taxon>
        <taxon>Hymenobacter</taxon>
    </lineage>
</organism>
<dbReference type="InterPro" id="IPR029044">
    <property type="entry name" value="Nucleotide-diphossugar_trans"/>
</dbReference>
<keyword evidence="2" id="KW-1185">Reference proteome</keyword>